<comment type="caution">
    <text evidence="1">The sequence shown here is derived from an EMBL/GenBank/DDBJ whole genome shotgun (WGS) entry which is preliminary data.</text>
</comment>
<sequence>MSIDGGLTALGGFLYQTVVALSLKADTFQAYDDAPHLQDDLETLLGFATDGTVRYEDVDQDITIKNVLHDGQPGYILVQVKYSSRFPRPSLNKSDMTEIMARLQASEEKVRAREQHVTAYSLLTNRPLTTGAEDVKRTSHLPFYTTSSLPERYGEERLRQFARRFGCINAEIEDGILRGIGDLLQRTTHPRYNGEPVITREMLIELFTGTQQAHMLSPEIVLEKSQQQLSNLFHMP</sequence>
<evidence type="ECO:0000313" key="2">
    <source>
        <dbReference type="Proteomes" id="UP000597444"/>
    </source>
</evidence>
<organism evidence="1 2">
    <name type="scientific">Reticulibacter mediterranei</name>
    <dbReference type="NCBI Taxonomy" id="2778369"/>
    <lineage>
        <taxon>Bacteria</taxon>
        <taxon>Bacillati</taxon>
        <taxon>Chloroflexota</taxon>
        <taxon>Ktedonobacteria</taxon>
        <taxon>Ktedonobacterales</taxon>
        <taxon>Reticulibacteraceae</taxon>
        <taxon>Reticulibacter</taxon>
    </lineage>
</organism>
<dbReference type="AlphaFoldDB" id="A0A8J3J4Y3"/>
<evidence type="ECO:0000313" key="1">
    <source>
        <dbReference type="EMBL" id="GHP00792.1"/>
    </source>
</evidence>
<dbReference type="Proteomes" id="UP000597444">
    <property type="component" value="Unassembled WGS sequence"/>
</dbReference>
<keyword evidence="2" id="KW-1185">Reference proteome</keyword>
<name>A0A8J3J4Y3_9CHLR</name>
<gene>
    <name evidence="1" type="ORF">KSF_108390</name>
</gene>
<protein>
    <submittedName>
        <fullName evidence="1">Uncharacterized protein</fullName>
    </submittedName>
</protein>
<dbReference type="RefSeq" id="WP_220211374.1">
    <property type="nucleotide sequence ID" value="NZ_BNJK01000003.1"/>
</dbReference>
<proteinExistence type="predicted"/>
<accession>A0A8J3J4Y3</accession>
<dbReference type="EMBL" id="BNJK01000003">
    <property type="protein sequence ID" value="GHP00792.1"/>
    <property type="molecule type" value="Genomic_DNA"/>
</dbReference>
<reference evidence="1" key="1">
    <citation type="submission" date="2020-10" db="EMBL/GenBank/DDBJ databases">
        <title>Taxonomic study of unclassified bacteria belonging to the class Ktedonobacteria.</title>
        <authorList>
            <person name="Yabe S."/>
            <person name="Wang C.M."/>
            <person name="Zheng Y."/>
            <person name="Sakai Y."/>
            <person name="Cavaletti L."/>
            <person name="Monciardini P."/>
            <person name="Donadio S."/>
        </authorList>
    </citation>
    <scope>NUCLEOTIDE SEQUENCE</scope>
    <source>
        <strain evidence="1">ID150040</strain>
    </source>
</reference>